<protein>
    <submittedName>
        <fullName evidence="5">Allophanate hydrolase</fullName>
    </submittedName>
</protein>
<evidence type="ECO:0000313" key="5">
    <source>
        <dbReference type="EMBL" id="KEP70526.1"/>
    </source>
</evidence>
<sequence>MSLQDALRLGSVDPDHVQILPFGLDGVLVRFAVTAEPWATQAAQAFHDYARSADLPFICERAPSLSSVLLRFDPAQITREAAAARIESLLDAHDWRKATPRAPERLWTIPVAFGGAHGPDLEAAAELAGMRPEAAIAEITGLELRVLAIGFAPGQPYLGLLPEAWNLPRMEQINPQVPKGAIALAVRQLVLFANPSPTGWRQIGRTAFAPFRPEAEPAVPLRAGDALRLSAVSGDEMTALLDRGDPAGGALCESVT</sequence>
<keyword evidence="3" id="KW-0067">ATP-binding</keyword>
<evidence type="ECO:0000256" key="2">
    <source>
        <dbReference type="ARBA" id="ARBA00022801"/>
    </source>
</evidence>
<dbReference type="PANTHER" id="PTHR34698">
    <property type="entry name" value="5-OXOPROLINASE SUBUNIT B"/>
    <property type="match status" value="1"/>
</dbReference>
<dbReference type="GO" id="GO:0016787">
    <property type="term" value="F:hydrolase activity"/>
    <property type="evidence" value="ECO:0007669"/>
    <property type="project" value="UniProtKB-KW"/>
</dbReference>
<keyword evidence="2 5" id="KW-0378">Hydrolase</keyword>
<evidence type="ECO:0000256" key="3">
    <source>
        <dbReference type="ARBA" id="ARBA00022840"/>
    </source>
</evidence>
<accession>A0A074TFK8</accession>
<dbReference type="GO" id="GO:0005524">
    <property type="term" value="F:ATP binding"/>
    <property type="evidence" value="ECO:0007669"/>
    <property type="project" value="UniProtKB-KW"/>
</dbReference>
<reference evidence="5 6" key="1">
    <citation type="submission" date="2014-03" db="EMBL/GenBank/DDBJ databases">
        <title>The draft genome sequence of Thioclava dalianensis DLFJ1-1.</title>
        <authorList>
            <person name="Lai Q."/>
            <person name="Shao Z."/>
        </authorList>
    </citation>
    <scope>NUCLEOTIDE SEQUENCE [LARGE SCALE GENOMIC DNA]</scope>
    <source>
        <strain evidence="5 6">DLFJ1-1</strain>
    </source>
</reference>
<dbReference type="SUPFAM" id="SSF50891">
    <property type="entry name" value="Cyclophilin-like"/>
    <property type="match status" value="1"/>
</dbReference>
<name>A0A074TFK8_9RHOB</name>
<feature type="domain" description="Carboxyltransferase" evidence="4">
    <location>
        <begin position="17"/>
        <end position="221"/>
    </location>
</feature>
<gene>
    <name evidence="5" type="ORF">DL1_15555</name>
</gene>
<dbReference type="Gene3D" id="3.30.1360.40">
    <property type="match status" value="1"/>
</dbReference>
<proteinExistence type="predicted"/>
<dbReference type="PANTHER" id="PTHR34698:SF2">
    <property type="entry name" value="5-OXOPROLINASE SUBUNIT B"/>
    <property type="match status" value="1"/>
</dbReference>
<dbReference type="STRING" id="1185766.SAMN05216224_102321"/>
<dbReference type="InterPro" id="IPR010016">
    <property type="entry name" value="PxpB"/>
</dbReference>
<evidence type="ECO:0000259" key="4">
    <source>
        <dbReference type="SMART" id="SM00796"/>
    </source>
</evidence>
<dbReference type="EMBL" id="JHEH01000005">
    <property type="protein sequence ID" value="KEP70526.1"/>
    <property type="molecule type" value="Genomic_DNA"/>
</dbReference>
<evidence type="ECO:0000313" key="6">
    <source>
        <dbReference type="Proteomes" id="UP000027725"/>
    </source>
</evidence>
<comment type="caution">
    <text evidence="5">The sequence shown here is derived from an EMBL/GenBank/DDBJ whole genome shotgun (WGS) entry which is preliminary data.</text>
</comment>
<dbReference type="eggNOG" id="COG2049">
    <property type="taxonomic scope" value="Bacteria"/>
</dbReference>
<dbReference type="InterPro" id="IPR029000">
    <property type="entry name" value="Cyclophilin-like_dom_sf"/>
</dbReference>
<keyword evidence="1" id="KW-0547">Nucleotide-binding</keyword>
<dbReference type="Pfam" id="PF02682">
    <property type="entry name" value="CT_C_D"/>
    <property type="match status" value="1"/>
</dbReference>
<dbReference type="OrthoDB" id="9778567at2"/>
<dbReference type="SMART" id="SM00796">
    <property type="entry name" value="AHS1"/>
    <property type="match status" value="1"/>
</dbReference>
<dbReference type="SUPFAM" id="SSF160467">
    <property type="entry name" value="PH0987 N-terminal domain-like"/>
    <property type="match status" value="1"/>
</dbReference>
<keyword evidence="6" id="KW-1185">Reference proteome</keyword>
<dbReference type="Proteomes" id="UP000027725">
    <property type="component" value="Unassembled WGS sequence"/>
</dbReference>
<evidence type="ECO:0000256" key="1">
    <source>
        <dbReference type="ARBA" id="ARBA00022741"/>
    </source>
</evidence>
<dbReference type="InterPro" id="IPR003833">
    <property type="entry name" value="CT_C_D"/>
</dbReference>
<organism evidence="5 6">
    <name type="scientific">Thioclava dalianensis</name>
    <dbReference type="NCBI Taxonomy" id="1185766"/>
    <lineage>
        <taxon>Bacteria</taxon>
        <taxon>Pseudomonadati</taxon>
        <taxon>Pseudomonadota</taxon>
        <taxon>Alphaproteobacteria</taxon>
        <taxon>Rhodobacterales</taxon>
        <taxon>Paracoccaceae</taxon>
        <taxon>Thioclava</taxon>
    </lineage>
</organism>
<dbReference type="Gene3D" id="2.40.100.10">
    <property type="entry name" value="Cyclophilin-like"/>
    <property type="match status" value="1"/>
</dbReference>
<dbReference type="RefSeq" id="WP_051693352.1">
    <property type="nucleotide sequence ID" value="NZ_FOVB01000002.1"/>
</dbReference>
<dbReference type="AlphaFoldDB" id="A0A074TFK8"/>